<proteinExistence type="predicted"/>
<comment type="caution">
    <text evidence="3">The sequence shown here is derived from an EMBL/GenBank/DDBJ whole genome shotgun (WGS) entry which is preliminary data.</text>
</comment>
<dbReference type="SMART" id="SM00028">
    <property type="entry name" value="TPR"/>
    <property type="match status" value="2"/>
</dbReference>
<evidence type="ECO:0000256" key="1">
    <source>
        <dbReference type="PROSITE-ProRule" id="PRU00339"/>
    </source>
</evidence>
<reference evidence="4" key="1">
    <citation type="submission" date="2018-08" db="EMBL/GenBank/DDBJ databases">
        <authorList>
            <person name="Kim S.-J."/>
            <person name="Jung G.-Y."/>
        </authorList>
    </citation>
    <scope>NUCLEOTIDE SEQUENCE [LARGE SCALE GENOMIC DNA]</scope>
    <source>
        <strain evidence="4">GY_H</strain>
    </source>
</reference>
<keyword evidence="2" id="KW-0732">Signal</keyword>
<feature type="chain" id="PRO_5016811136" evidence="2">
    <location>
        <begin position="30"/>
        <end position="206"/>
    </location>
</feature>
<name>A0A371B738_9BRAD</name>
<keyword evidence="4" id="KW-1185">Reference proteome</keyword>
<evidence type="ECO:0000313" key="3">
    <source>
        <dbReference type="EMBL" id="RDV03390.1"/>
    </source>
</evidence>
<feature type="signal peptide" evidence="2">
    <location>
        <begin position="1"/>
        <end position="29"/>
    </location>
</feature>
<organism evidence="3 4">
    <name type="scientific">Undibacter mobilis</name>
    <dbReference type="NCBI Taxonomy" id="2292256"/>
    <lineage>
        <taxon>Bacteria</taxon>
        <taxon>Pseudomonadati</taxon>
        <taxon>Pseudomonadota</taxon>
        <taxon>Alphaproteobacteria</taxon>
        <taxon>Hyphomicrobiales</taxon>
        <taxon>Nitrobacteraceae</taxon>
        <taxon>Undibacter</taxon>
    </lineage>
</organism>
<keyword evidence="1" id="KW-0802">TPR repeat</keyword>
<dbReference type="RefSeq" id="WP_115515414.1">
    <property type="nucleotide sequence ID" value="NZ_QRGO01000001.1"/>
</dbReference>
<dbReference type="InterPro" id="IPR011990">
    <property type="entry name" value="TPR-like_helical_dom_sf"/>
</dbReference>
<dbReference type="Pfam" id="PF13181">
    <property type="entry name" value="TPR_8"/>
    <property type="match status" value="1"/>
</dbReference>
<dbReference type="Gene3D" id="1.25.40.10">
    <property type="entry name" value="Tetratricopeptide repeat domain"/>
    <property type="match status" value="1"/>
</dbReference>
<feature type="repeat" description="TPR" evidence="1">
    <location>
        <begin position="154"/>
        <end position="187"/>
    </location>
</feature>
<dbReference type="Proteomes" id="UP000263993">
    <property type="component" value="Unassembled WGS sequence"/>
</dbReference>
<dbReference type="PROSITE" id="PS50005">
    <property type="entry name" value="TPR"/>
    <property type="match status" value="1"/>
</dbReference>
<dbReference type="SUPFAM" id="SSF48452">
    <property type="entry name" value="TPR-like"/>
    <property type="match status" value="1"/>
</dbReference>
<dbReference type="OrthoDB" id="9815010at2"/>
<dbReference type="InterPro" id="IPR019734">
    <property type="entry name" value="TPR_rpt"/>
</dbReference>
<dbReference type="EMBL" id="QRGO01000001">
    <property type="protein sequence ID" value="RDV03390.1"/>
    <property type="molecule type" value="Genomic_DNA"/>
</dbReference>
<accession>A0A371B738</accession>
<evidence type="ECO:0000313" key="4">
    <source>
        <dbReference type="Proteomes" id="UP000263993"/>
    </source>
</evidence>
<gene>
    <name evidence="3" type="ORF">DXH78_01560</name>
</gene>
<sequence length="206" mass="23115">MDRFRTSAVLIAAALAVGLTASVPAPARAEPGGWVDAPVNTPKRKPFSEDLDFLFGALKVAPDETSAKAIEQRIWAQWMVSTSDTANLLMMRVRAAIEAKDMDLAIKLLDGIVKIRPDYVEGWNRRATLYYMKKDYGRSLADIREVLRREPRHFGALAGLGLILQDIGDDKHALDAYRRALDVYPRLQRIPDVVKKLQEEVEGRDI</sequence>
<protein>
    <submittedName>
        <fullName evidence="3">Tetratricopeptide repeat protein</fullName>
    </submittedName>
</protein>
<evidence type="ECO:0000256" key="2">
    <source>
        <dbReference type="SAM" id="SignalP"/>
    </source>
</evidence>
<dbReference type="AlphaFoldDB" id="A0A371B738"/>